<keyword evidence="2" id="KW-1185">Reference proteome</keyword>
<proteinExistence type="predicted"/>
<dbReference type="Proteomes" id="UP000191980">
    <property type="component" value="Unassembled WGS sequence"/>
</dbReference>
<evidence type="ECO:0000313" key="2">
    <source>
        <dbReference type="Proteomes" id="UP000191980"/>
    </source>
</evidence>
<sequence>MLHVMLKRTDIMNNIENRINASLAKGAEYLAMGEIAANTGLRVCRNNMSNFCRMGKGLFRAHLYIVQPSVYLG</sequence>
<organism evidence="1 2">
    <name type="scientific">Methyloprofundus sedimenti</name>
    <dbReference type="NCBI Taxonomy" id="1420851"/>
    <lineage>
        <taxon>Bacteria</taxon>
        <taxon>Pseudomonadati</taxon>
        <taxon>Pseudomonadota</taxon>
        <taxon>Gammaproteobacteria</taxon>
        <taxon>Methylococcales</taxon>
        <taxon>Methylococcaceae</taxon>
        <taxon>Methyloprofundus</taxon>
    </lineage>
</organism>
<dbReference type="EMBL" id="LPUF01000003">
    <property type="protein sequence ID" value="OQK15474.1"/>
    <property type="molecule type" value="Genomic_DNA"/>
</dbReference>
<protein>
    <submittedName>
        <fullName evidence="1">Uncharacterized protein</fullName>
    </submittedName>
</protein>
<comment type="caution">
    <text evidence="1">The sequence shown here is derived from an EMBL/GenBank/DDBJ whole genome shotgun (WGS) entry which is preliminary data.</text>
</comment>
<gene>
    <name evidence="1" type="ORF">AU255_14690</name>
</gene>
<dbReference type="AlphaFoldDB" id="A0A1V8M1P4"/>
<name>A0A1V8M1P4_9GAMM</name>
<evidence type="ECO:0000313" key="1">
    <source>
        <dbReference type="EMBL" id="OQK15474.1"/>
    </source>
</evidence>
<accession>A0A1V8M1P4</accession>
<reference evidence="1 2" key="1">
    <citation type="submission" date="2015-12" db="EMBL/GenBank/DDBJ databases">
        <authorList>
            <person name="Shamseldin A."/>
            <person name="Moawad H."/>
            <person name="Abd El-Rahim W.M."/>
            <person name="Sadowsky M.J."/>
        </authorList>
    </citation>
    <scope>NUCLEOTIDE SEQUENCE [LARGE SCALE GENOMIC DNA]</scope>
    <source>
        <strain evidence="1 2">WF1</strain>
    </source>
</reference>